<reference evidence="1 2" key="1">
    <citation type="submission" date="2020-08" db="EMBL/GenBank/DDBJ databases">
        <title>Genomic Encyclopedia of Type Strains, Phase IV (KMG-IV): sequencing the most valuable type-strain genomes for metagenomic binning, comparative biology and taxonomic classification.</title>
        <authorList>
            <person name="Goeker M."/>
        </authorList>
    </citation>
    <scope>NUCLEOTIDE SEQUENCE [LARGE SCALE GENOMIC DNA]</scope>
    <source>
        <strain evidence="1 2">DSM 103336</strain>
    </source>
</reference>
<dbReference type="Proteomes" id="UP000546701">
    <property type="component" value="Unassembled WGS sequence"/>
</dbReference>
<dbReference type="EMBL" id="JACIJR010000014">
    <property type="protein sequence ID" value="MBB5730973.1"/>
    <property type="molecule type" value="Genomic_DNA"/>
</dbReference>
<accession>A0A7W9BWJ1</accession>
<comment type="caution">
    <text evidence="1">The sequence shown here is derived from an EMBL/GenBank/DDBJ whole genome shotgun (WGS) entry which is preliminary data.</text>
</comment>
<dbReference type="AlphaFoldDB" id="A0A7W9BWJ1"/>
<evidence type="ECO:0000313" key="1">
    <source>
        <dbReference type="EMBL" id="MBB5730973.1"/>
    </source>
</evidence>
<dbReference type="OrthoDB" id="2786695at2"/>
<name>A0A7W9BWJ1_9SPHN</name>
<gene>
    <name evidence="1" type="ORF">FHS99_003481</name>
</gene>
<organism evidence="1 2">
    <name type="scientific">Sphingomonas prati</name>
    <dbReference type="NCBI Taxonomy" id="1843237"/>
    <lineage>
        <taxon>Bacteria</taxon>
        <taxon>Pseudomonadati</taxon>
        <taxon>Pseudomonadota</taxon>
        <taxon>Alphaproteobacteria</taxon>
        <taxon>Sphingomonadales</taxon>
        <taxon>Sphingomonadaceae</taxon>
        <taxon>Sphingomonas</taxon>
    </lineage>
</organism>
<protein>
    <submittedName>
        <fullName evidence="1">Uncharacterized protein</fullName>
    </submittedName>
</protein>
<keyword evidence="2" id="KW-1185">Reference proteome</keyword>
<evidence type="ECO:0000313" key="2">
    <source>
        <dbReference type="Proteomes" id="UP000546701"/>
    </source>
</evidence>
<proteinExistence type="predicted"/>
<sequence>MKASATAAPQSAGYIYQIERALYHLSVADADDSVAVEWADDVSVHRNGMILTQEQDKHSLSSGAAAFGDRSPGLWRTLQIWKRQRSAGIRSGRYLLVTNSVAAGSVADAVRGVAAGSIGADEAVARLRAAGASTRRSKTQTMIDNVLASTDDELADLVGRMEIVDRTGDWTALRASVANGLGLDPRVDRDLVVENMLGWVTSELMGRWRRGLPGIVSRTACLVHAAQIQRTIGRRRLLPRASRDVAVDPAEAASAMTRRFVSHLSDVGADEDVVLDAVQHFLQFADERHRLVGEGEVPDREWDGRSDRLSERWTNTARMAAIDRPELRGRDLGMLILARTTFAHLEPLADEPCGELYMTSGHYHRLADDDRVWWLPSASPRKGQDAA</sequence>
<dbReference type="RefSeq" id="WP_157177953.1">
    <property type="nucleotide sequence ID" value="NZ_BMJP01000012.1"/>
</dbReference>